<keyword evidence="2" id="KW-0472">Membrane</keyword>
<feature type="region of interest" description="Disordered" evidence="1">
    <location>
        <begin position="149"/>
        <end position="213"/>
    </location>
</feature>
<gene>
    <name evidence="3" type="ORF">RH857_02625</name>
</gene>
<feature type="compositionally biased region" description="Basic and acidic residues" evidence="1">
    <location>
        <begin position="153"/>
        <end position="167"/>
    </location>
</feature>
<accession>A0ABU1FQV6</accession>
<sequence length="275" mass="29067">MLRDLAVSLTLVLAGPALLLCVRATLIPAGLSEGNGSLTSGALPALLQSVQRLMHNDPAAYAALLGLLAALCGIGLTVYALLGLLSTLLWALAIRSSRVQVSPALITALRRMAPEAMRRLAAGALGLQLSLGLGLTGLAPAAAQALPPTIDHANSRTDPAPHTESSRRPAGPPHETRPEQPRSVLFLPTPPPAESPRLRPPEREAHDLRPGVTVRPGDSLWDIAADHLGPDADDWEIAAEWPRWWEANRTRIGDDPALLKPGTLLHAPSPRDGDL</sequence>
<proteinExistence type="predicted"/>
<reference evidence="4" key="1">
    <citation type="submission" date="2023-07" db="EMBL/GenBank/DDBJ databases">
        <title>Description of three actinobacteria isolated from air of manufacturing shop in a pharmaceutical factory.</title>
        <authorList>
            <person name="Zhang D.-F."/>
        </authorList>
    </citation>
    <scope>NUCLEOTIDE SEQUENCE [LARGE SCALE GENOMIC DNA]</scope>
    <source>
        <strain evidence="4">CCTCC AB 207010</strain>
    </source>
</reference>
<evidence type="ECO:0000256" key="1">
    <source>
        <dbReference type="SAM" id="MobiDB-lite"/>
    </source>
</evidence>
<evidence type="ECO:0000256" key="2">
    <source>
        <dbReference type="SAM" id="Phobius"/>
    </source>
</evidence>
<comment type="caution">
    <text evidence="3">The sequence shown here is derived from an EMBL/GenBank/DDBJ whole genome shotgun (WGS) entry which is preliminary data.</text>
</comment>
<dbReference type="Proteomes" id="UP001260872">
    <property type="component" value="Unassembled WGS sequence"/>
</dbReference>
<dbReference type="InterPro" id="IPR036779">
    <property type="entry name" value="LysM_dom_sf"/>
</dbReference>
<organism evidence="3 4">
    <name type="scientific">Nesterenkonia flava</name>
    <dbReference type="NCBI Taxonomy" id="469799"/>
    <lineage>
        <taxon>Bacteria</taxon>
        <taxon>Bacillati</taxon>
        <taxon>Actinomycetota</taxon>
        <taxon>Actinomycetes</taxon>
        <taxon>Micrococcales</taxon>
        <taxon>Micrococcaceae</taxon>
        <taxon>Nesterenkonia</taxon>
    </lineage>
</organism>
<keyword evidence="2" id="KW-0812">Transmembrane</keyword>
<evidence type="ECO:0000313" key="4">
    <source>
        <dbReference type="Proteomes" id="UP001260872"/>
    </source>
</evidence>
<feature type="compositionally biased region" description="Basic and acidic residues" evidence="1">
    <location>
        <begin position="196"/>
        <end position="209"/>
    </location>
</feature>
<feature type="transmembrane region" description="Helical" evidence="2">
    <location>
        <begin position="120"/>
        <end position="143"/>
    </location>
</feature>
<keyword evidence="4" id="KW-1185">Reference proteome</keyword>
<protein>
    <submittedName>
        <fullName evidence="3">LysM peptidoglycan-binding domain-containing protein</fullName>
    </submittedName>
</protein>
<name>A0ABU1FQV6_9MICC</name>
<dbReference type="RefSeq" id="WP_310536424.1">
    <property type="nucleotide sequence ID" value="NZ_BAAAOC010000024.1"/>
</dbReference>
<dbReference type="EMBL" id="JAVKGT010000005">
    <property type="protein sequence ID" value="MDR5711036.1"/>
    <property type="molecule type" value="Genomic_DNA"/>
</dbReference>
<dbReference type="Gene3D" id="3.10.350.10">
    <property type="entry name" value="LysM domain"/>
    <property type="match status" value="1"/>
</dbReference>
<keyword evidence="2" id="KW-1133">Transmembrane helix</keyword>
<feature type="region of interest" description="Disordered" evidence="1">
    <location>
        <begin position="253"/>
        <end position="275"/>
    </location>
</feature>
<feature type="transmembrane region" description="Helical" evidence="2">
    <location>
        <begin position="59"/>
        <end position="92"/>
    </location>
</feature>
<dbReference type="CDD" id="cd00118">
    <property type="entry name" value="LysM"/>
    <property type="match status" value="1"/>
</dbReference>
<dbReference type="InterPro" id="IPR018392">
    <property type="entry name" value="LysM"/>
</dbReference>
<evidence type="ECO:0000313" key="3">
    <source>
        <dbReference type="EMBL" id="MDR5711036.1"/>
    </source>
</evidence>